<evidence type="ECO:0000256" key="2">
    <source>
        <dbReference type="ARBA" id="ARBA00022771"/>
    </source>
</evidence>
<dbReference type="InterPro" id="IPR017907">
    <property type="entry name" value="Znf_RING_CS"/>
</dbReference>
<evidence type="ECO:0000256" key="1">
    <source>
        <dbReference type="ARBA" id="ARBA00022723"/>
    </source>
</evidence>
<name>V9QLB8_OSHV1</name>
<feature type="domain" description="RING-type" evidence="6">
    <location>
        <begin position="72"/>
        <end position="108"/>
    </location>
</feature>
<organismHost>
    <name type="scientific">Magallana gigas</name>
    <name type="common">Pacific oyster</name>
    <name type="synonym">Crassostrea gigas</name>
    <dbReference type="NCBI Taxonomy" id="29159"/>
</organismHost>
<dbReference type="SUPFAM" id="SSF57850">
    <property type="entry name" value="RING/U-box"/>
    <property type="match status" value="1"/>
</dbReference>
<organismHost>
    <name type="scientific">Pecten maximus</name>
    <name type="common">King scallop</name>
    <name type="synonym">Pilgrim's clam</name>
    <dbReference type="NCBI Taxonomy" id="6579"/>
</organismHost>
<keyword evidence="1" id="KW-0479">Metal-binding</keyword>
<evidence type="ECO:0000256" key="5">
    <source>
        <dbReference type="SAM" id="MobiDB-lite"/>
    </source>
</evidence>
<dbReference type="GO" id="GO:0008270">
    <property type="term" value="F:zinc ion binding"/>
    <property type="evidence" value="ECO:0007669"/>
    <property type="project" value="UniProtKB-KW"/>
</dbReference>
<dbReference type="InterPro" id="IPR013083">
    <property type="entry name" value="Znf_RING/FYVE/PHD"/>
</dbReference>
<reference evidence="7" key="1">
    <citation type="journal article" date="2013" name="Virus Res.">
        <title>Genome exploration of six variants of the Ostreid Herpesvirus 1 and characterization of large deletion in OsHV-1?Var specimens.</title>
        <authorList>
            <person name="Martenot C."/>
            <person name="Travaille E."/>
            <person name="Lethuillier O."/>
            <person name="Lelong C."/>
            <person name="Houssin M."/>
        </authorList>
    </citation>
    <scope>NUCLEOTIDE SEQUENCE</scope>
    <source>
        <strain evidence="7">007-ORF117</strain>
    </source>
</reference>
<keyword evidence="2 4" id="KW-0863">Zinc-finger</keyword>
<organism evidence="7">
    <name type="scientific">Ostreid herpesvirus 1</name>
    <name type="common">OsHV-1</name>
    <name type="synonym">Pacific oyster herpesvirus</name>
    <dbReference type="NCBI Taxonomy" id="261939"/>
    <lineage>
        <taxon>Viruses</taxon>
        <taxon>Duplodnaviria</taxon>
        <taxon>Heunggongvirae</taxon>
        <taxon>Peploviricota</taxon>
        <taxon>Herviviricetes</taxon>
        <taxon>Herpesvirales</taxon>
        <taxon>Malacoherpesviridae</taxon>
        <taxon>Ostreavirus</taxon>
        <taxon>Ostreavirus ostreidmalaco1</taxon>
    </lineage>
</organism>
<dbReference type="Gene3D" id="3.30.40.10">
    <property type="entry name" value="Zinc/RING finger domain, C3HC4 (zinc finger)"/>
    <property type="match status" value="1"/>
</dbReference>
<accession>V9QLB8</accession>
<feature type="region of interest" description="Disordered" evidence="5">
    <location>
        <begin position="178"/>
        <end position="224"/>
    </location>
</feature>
<feature type="compositionally biased region" description="Acidic residues" evidence="5">
    <location>
        <begin position="178"/>
        <end position="192"/>
    </location>
</feature>
<feature type="compositionally biased region" description="Basic and acidic residues" evidence="5">
    <location>
        <begin position="211"/>
        <end position="224"/>
    </location>
</feature>
<evidence type="ECO:0000256" key="3">
    <source>
        <dbReference type="ARBA" id="ARBA00022833"/>
    </source>
</evidence>
<dbReference type="PROSITE" id="PS00518">
    <property type="entry name" value="ZF_RING_1"/>
    <property type="match status" value="1"/>
</dbReference>
<evidence type="ECO:0000256" key="4">
    <source>
        <dbReference type="PROSITE-ProRule" id="PRU00175"/>
    </source>
</evidence>
<sequence length="371" mass="43349">MEAVMSPMMTCVHRIMCRVDQYGNIDSYDAALNVMRKRNIQITPKESVQFKSFLRMLNMADLCFEVKEEEPCCICFRKDVIYKEVPCGHYICVECYKEPIRNVCPECNAPWPERANDPTVKQYTEEQYAHTLGGYYVTRADGTNYRSQEEYLADLDNIYREVEEADQRDNDPIESDIEEEMNESEAEEEEPVPEIAQFEALNTPPPPPTNRRPEIRRPMERARNTTRYDSEELTNMLMTEVAIRVSLRGGVGDLNWITQIKNDIRKIQAASYRSRNDNMMIKYFAYLVAIIMPNECEAQRREILKLHAFRCHKRNARDCCGTCGMDMCNQRTYSIREIPNNNGSRLITVCGRCNQINNVNNTAFRLLYNYM</sequence>
<keyword evidence="3" id="KW-0862">Zinc</keyword>
<dbReference type="EMBL" id="KF517163">
    <property type="protein sequence ID" value="AHC31185.1"/>
    <property type="molecule type" value="Genomic_DNA"/>
</dbReference>
<dbReference type="InterPro" id="IPR001841">
    <property type="entry name" value="Znf_RING"/>
</dbReference>
<evidence type="ECO:0000313" key="7">
    <source>
        <dbReference type="EMBL" id="AHC31185.1"/>
    </source>
</evidence>
<evidence type="ECO:0000259" key="6">
    <source>
        <dbReference type="PROSITE" id="PS50089"/>
    </source>
</evidence>
<dbReference type="PROSITE" id="PS50089">
    <property type="entry name" value="ZF_RING_2"/>
    <property type="match status" value="1"/>
</dbReference>
<protein>
    <recommendedName>
        <fullName evidence="6">RING-type domain-containing protein</fullName>
    </recommendedName>
</protein>
<proteinExistence type="predicted"/>